<dbReference type="Pfam" id="PF00106">
    <property type="entry name" value="adh_short"/>
    <property type="match status" value="1"/>
</dbReference>
<keyword evidence="2 5" id="KW-0560">Oxidoreductase</keyword>
<name>Q0RKL5_FRAAA</name>
<evidence type="ECO:0000256" key="2">
    <source>
        <dbReference type="ARBA" id="ARBA00023002"/>
    </source>
</evidence>
<dbReference type="PRINTS" id="PR00080">
    <property type="entry name" value="SDRFAMILY"/>
</dbReference>
<dbReference type="InterPro" id="IPR036291">
    <property type="entry name" value="NAD(P)-bd_dom_sf"/>
</dbReference>
<dbReference type="InterPro" id="IPR002347">
    <property type="entry name" value="SDR_fam"/>
</dbReference>
<dbReference type="eggNOG" id="COG1028">
    <property type="taxonomic scope" value="Bacteria"/>
</dbReference>
<dbReference type="Gene3D" id="3.40.50.720">
    <property type="entry name" value="NAD(P)-binding Rossmann-like Domain"/>
    <property type="match status" value="1"/>
</dbReference>
<protein>
    <submittedName>
        <fullName evidence="5">Carveol dehydrogenase ((+)-trans-carveol dehydrogenase) (CDH)</fullName>
        <ecNumber evidence="5">1.1.1.275</ecNumber>
    </submittedName>
</protein>
<evidence type="ECO:0000256" key="4">
    <source>
        <dbReference type="RuleBase" id="RU000363"/>
    </source>
</evidence>
<dbReference type="OrthoDB" id="3206777at2"/>
<dbReference type="PRINTS" id="PR00081">
    <property type="entry name" value="GDHRDH"/>
</dbReference>
<dbReference type="InterPro" id="IPR020904">
    <property type="entry name" value="Sc_DH/Rdtase_CS"/>
</dbReference>
<dbReference type="InterPro" id="IPR023985">
    <property type="entry name" value="SDR_subfam_1"/>
</dbReference>
<dbReference type="PANTHER" id="PTHR24321:SF8">
    <property type="entry name" value="ESTRADIOL 17-BETA-DEHYDROGENASE 8-RELATED"/>
    <property type="match status" value="1"/>
</dbReference>
<evidence type="ECO:0000256" key="1">
    <source>
        <dbReference type="ARBA" id="ARBA00006484"/>
    </source>
</evidence>
<evidence type="ECO:0000313" key="5">
    <source>
        <dbReference type="EMBL" id="CAJ61942.1"/>
    </source>
</evidence>
<dbReference type="PANTHER" id="PTHR24321">
    <property type="entry name" value="DEHYDROGENASES, SHORT CHAIN"/>
    <property type="match status" value="1"/>
</dbReference>
<sequence length="279" mass="29273">MGRVEGKVALVTGAARGQGRSHAVRLAQEGADLILLDVLEDLPTLDYPLGTGDDLAETVAAVEAAGRRVVWDKADVRDFDAVADLVARGVAELGGLDVVSANAGISPRLAKLWEITAQEWDDQIAVNLTGVFNTIRAVVPPMIAAGRGGAIVLTSSGAGLAGIPHLGAYNASKHGVVGLALTLANELARHDIRVNALCPGTVGTPMVTENRSQHRFFRPDLEAPGLAETKATLAKVSPLGRPWIEPIDVTNALLWLVSDEGRYVTGVALPIDQGTHNRT</sequence>
<dbReference type="CDD" id="cd05233">
    <property type="entry name" value="SDR_c"/>
    <property type="match status" value="1"/>
</dbReference>
<dbReference type="EC" id="1.1.1.275" evidence="5"/>
<dbReference type="HOGENOM" id="CLU_010194_1_0_11"/>
<organism evidence="5 6">
    <name type="scientific">Frankia alni (strain DSM 45986 / CECT 9034 / ACN14a)</name>
    <dbReference type="NCBI Taxonomy" id="326424"/>
    <lineage>
        <taxon>Bacteria</taxon>
        <taxon>Bacillati</taxon>
        <taxon>Actinomycetota</taxon>
        <taxon>Actinomycetes</taxon>
        <taxon>Frankiales</taxon>
        <taxon>Frankiaceae</taxon>
        <taxon>Frankia</taxon>
    </lineage>
</organism>
<dbReference type="EMBL" id="CT573213">
    <property type="protein sequence ID" value="CAJ61942.1"/>
    <property type="molecule type" value="Genomic_DNA"/>
</dbReference>
<dbReference type="NCBIfam" id="NF009467">
    <property type="entry name" value="PRK12826.1-3"/>
    <property type="match status" value="1"/>
</dbReference>
<dbReference type="FunFam" id="3.40.50.720:FF:000084">
    <property type="entry name" value="Short-chain dehydrogenase reductase"/>
    <property type="match status" value="1"/>
</dbReference>
<dbReference type="Proteomes" id="UP000000657">
    <property type="component" value="Chromosome"/>
</dbReference>
<proteinExistence type="inferred from homology"/>
<evidence type="ECO:0000256" key="3">
    <source>
        <dbReference type="ARBA" id="ARBA00023027"/>
    </source>
</evidence>
<dbReference type="RefSeq" id="WP_011604446.1">
    <property type="nucleotide sequence ID" value="NC_008278.1"/>
</dbReference>
<dbReference type="KEGG" id="fal:FRAAL3298"/>
<dbReference type="PROSITE" id="PS00061">
    <property type="entry name" value="ADH_SHORT"/>
    <property type="match status" value="1"/>
</dbReference>
<dbReference type="NCBIfam" id="TIGR03971">
    <property type="entry name" value="SDR_subfam_1"/>
    <property type="match status" value="1"/>
</dbReference>
<keyword evidence="3" id="KW-0520">NAD</keyword>
<dbReference type="AlphaFoldDB" id="Q0RKL5"/>
<dbReference type="GO" id="GO:0033702">
    <property type="term" value="F:(+)-trans-carveol dehydrogenase activity"/>
    <property type="evidence" value="ECO:0007669"/>
    <property type="project" value="UniProtKB-EC"/>
</dbReference>
<keyword evidence="6" id="KW-1185">Reference proteome</keyword>
<gene>
    <name evidence="5" type="ordered locus">FRAAL3298</name>
</gene>
<dbReference type="SUPFAM" id="SSF51735">
    <property type="entry name" value="NAD(P)-binding Rossmann-fold domains"/>
    <property type="match status" value="1"/>
</dbReference>
<evidence type="ECO:0000313" key="6">
    <source>
        <dbReference type="Proteomes" id="UP000000657"/>
    </source>
</evidence>
<dbReference type="STRING" id="326424.FRAAL3298"/>
<comment type="similarity">
    <text evidence="1 4">Belongs to the short-chain dehydrogenases/reductases (SDR) family.</text>
</comment>
<accession>Q0RKL5</accession>
<reference evidence="5 6" key="1">
    <citation type="journal article" date="2007" name="Genome Res.">
        <title>Genome characteristics of facultatively symbiotic Frankia sp. strains reflect host range and host plant biogeography.</title>
        <authorList>
            <person name="Normand P."/>
            <person name="Lapierre P."/>
            <person name="Tisa L.S."/>
            <person name="Gogarten J.P."/>
            <person name="Alloisio N."/>
            <person name="Bagnarol E."/>
            <person name="Bassi C.A."/>
            <person name="Berry A.M."/>
            <person name="Bickhart D.M."/>
            <person name="Choisne N."/>
            <person name="Couloux A."/>
            <person name="Cournoyer B."/>
            <person name="Cruveiller S."/>
            <person name="Daubin V."/>
            <person name="Demange N."/>
            <person name="Francino M.P."/>
            <person name="Goltsman E."/>
            <person name="Huang Y."/>
            <person name="Kopp O.R."/>
            <person name="Labarre L."/>
            <person name="Lapidus A."/>
            <person name="Lavire C."/>
            <person name="Marechal J."/>
            <person name="Martinez M."/>
            <person name="Mastronunzio J.E."/>
            <person name="Mullin B.C."/>
            <person name="Niemann J."/>
            <person name="Pujic P."/>
            <person name="Rawnsley T."/>
            <person name="Rouy Z."/>
            <person name="Schenowitz C."/>
            <person name="Sellstedt A."/>
            <person name="Tavares F."/>
            <person name="Tomkins J.P."/>
            <person name="Vallenet D."/>
            <person name="Valverde C."/>
            <person name="Wall L.G."/>
            <person name="Wang Y."/>
            <person name="Medigue C."/>
            <person name="Benson D.R."/>
        </authorList>
    </citation>
    <scope>NUCLEOTIDE SEQUENCE [LARGE SCALE GENOMIC DNA]</scope>
    <source>
        <strain evidence="6">DSM 45986 / CECT 9034 / ACN14a</strain>
    </source>
</reference>